<keyword evidence="2" id="KW-1185">Reference proteome</keyword>
<dbReference type="PANTHER" id="PTHR45654">
    <property type="entry name" value="HOMEOBOX-LEUCINE ZIPPER PROTEIN MERISTEM L1"/>
    <property type="match status" value="1"/>
</dbReference>
<sequence>MLVYASILGSNHRISFSRLVSCVCFSKVIRSHSLIAKAASHHHFEYCKQHTDGLWAVVDVSLDNLHPSTTARSRRRPLGCLIEELPMDIRRSHGLNMLKSMIELFMTAIGH</sequence>
<organism evidence="1 2">
    <name type="scientific">Helianthus annuus</name>
    <name type="common">Common sunflower</name>
    <dbReference type="NCBI Taxonomy" id="4232"/>
    <lineage>
        <taxon>Eukaryota</taxon>
        <taxon>Viridiplantae</taxon>
        <taxon>Streptophyta</taxon>
        <taxon>Embryophyta</taxon>
        <taxon>Tracheophyta</taxon>
        <taxon>Spermatophyta</taxon>
        <taxon>Magnoliopsida</taxon>
        <taxon>eudicotyledons</taxon>
        <taxon>Gunneridae</taxon>
        <taxon>Pentapetalae</taxon>
        <taxon>asterids</taxon>
        <taxon>campanulids</taxon>
        <taxon>Asterales</taxon>
        <taxon>Asteraceae</taxon>
        <taxon>Asteroideae</taxon>
        <taxon>Heliantheae alliance</taxon>
        <taxon>Heliantheae</taxon>
        <taxon>Helianthus</taxon>
    </lineage>
</organism>
<dbReference type="InParanoid" id="A0A251UAA5"/>
<proteinExistence type="predicted"/>
<evidence type="ECO:0000313" key="1">
    <source>
        <dbReference type="EMBL" id="OTG20275.1"/>
    </source>
</evidence>
<dbReference type="AlphaFoldDB" id="A0A251UAA5"/>
<dbReference type="EMBL" id="CM007896">
    <property type="protein sequence ID" value="OTG20275.1"/>
    <property type="molecule type" value="Genomic_DNA"/>
</dbReference>
<name>A0A251UAA5_HELAN</name>
<evidence type="ECO:0000313" key="2">
    <source>
        <dbReference type="Proteomes" id="UP000215914"/>
    </source>
</evidence>
<dbReference type="InterPro" id="IPR042160">
    <property type="entry name" value="HD-Zip_IV"/>
</dbReference>
<reference evidence="2" key="1">
    <citation type="journal article" date="2017" name="Nature">
        <title>The sunflower genome provides insights into oil metabolism, flowering and Asterid evolution.</title>
        <authorList>
            <person name="Badouin H."/>
            <person name="Gouzy J."/>
            <person name="Grassa C.J."/>
            <person name="Murat F."/>
            <person name="Staton S.E."/>
            <person name="Cottret L."/>
            <person name="Lelandais-Briere C."/>
            <person name="Owens G.L."/>
            <person name="Carrere S."/>
            <person name="Mayjonade B."/>
            <person name="Legrand L."/>
            <person name="Gill N."/>
            <person name="Kane N.C."/>
            <person name="Bowers J.E."/>
            <person name="Hubner S."/>
            <person name="Bellec A."/>
            <person name="Berard A."/>
            <person name="Berges H."/>
            <person name="Blanchet N."/>
            <person name="Boniface M.C."/>
            <person name="Brunel D."/>
            <person name="Catrice O."/>
            <person name="Chaidir N."/>
            <person name="Claudel C."/>
            <person name="Donnadieu C."/>
            <person name="Faraut T."/>
            <person name="Fievet G."/>
            <person name="Helmstetter N."/>
            <person name="King M."/>
            <person name="Knapp S.J."/>
            <person name="Lai Z."/>
            <person name="Le Paslier M.C."/>
            <person name="Lippi Y."/>
            <person name="Lorenzon L."/>
            <person name="Mandel J.R."/>
            <person name="Marage G."/>
            <person name="Marchand G."/>
            <person name="Marquand E."/>
            <person name="Bret-Mestries E."/>
            <person name="Morien E."/>
            <person name="Nambeesan S."/>
            <person name="Nguyen T."/>
            <person name="Pegot-Espagnet P."/>
            <person name="Pouilly N."/>
            <person name="Raftis F."/>
            <person name="Sallet E."/>
            <person name="Schiex T."/>
            <person name="Thomas J."/>
            <person name="Vandecasteele C."/>
            <person name="Vares D."/>
            <person name="Vear F."/>
            <person name="Vautrin S."/>
            <person name="Crespi M."/>
            <person name="Mangin B."/>
            <person name="Burke J.M."/>
            <person name="Salse J."/>
            <person name="Munos S."/>
            <person name="Vincourt P."/>
            <person name="Rieseberg L.H."/>
            <person name="Langlade N.B."/>
        </authorList>
    </citation>
    <scope>NUCLEOTIDE SEQUENCE [LARGE SCALE GENOMIC DNA]</scope>
    <source>
        <strain evidence="2">cv. SF193</strain>
    </source>
</reference>
<protein>
    <recommendedName>
        <fullName evidence="3">START domain-containing protein</fullName>
    </recommendedName>
</protein>
<accession>A0A251UAA5</accession>
<gene>
    <name evidence="1" type="ORF">HannXRQ_Chr07g0191261</name>
</gene>
<evidence type="ECO:0008006" key="3">
    <source>
        <dbReference type="Google" id="ProtNLM"/>
    </source>
</evidence>
<dbReference type="Proteomes" id="UP000215914">
    <property type="component" value="Chromosome 7"/>
</dbReference>
<dbReference type="PANTHER" id="PTHR45654:SF106">
    <property type="entry name" value="HOMEOBOX-LEUCINE ZIPPER PROTEIN-RELATED"/>
    <property type="match status" value="1"/>
</dbReference>